<dbReference type="InterPro" id="IPR005467">
    <property type="entry name" value="His_kinase_dom"/>
</dbReference>
<evidence type="ECO:0000256" key="10">
    <source>
        <dbReference type="ARBA" id="ARBA00023136"/>
    </source>
</evidence>
<accession>A0A919S6I8</accession>
<keyword evidence="6" id="KW-0812">Transmembrane</keyword>
<organism evidence="14 15">
    <name type="scientific">Actinoplanes auranticolor</name>
    <dbReference type="NCBI Taxonomy" id="47988"/>
    <lineage>
        <taxon>Bacteria</taxon>
        <taxon>Bacillati</taxon>
        <taxon>Actinomycetota</taxon>
        <taxon>Actinomycetes</taxon>
        <taxon>Micromonosporales</taxon>
        <taxon>Micromonosporaceae</taxon>
        <taxon>Actinoplanes</taxon>
    </lineage>
</organism>
<dbReference type="InterPro" id="IPR006189">
    <property type="entry name" value="CHASE_dom"/>
</dbReference>
<dbReference type="Pfam" id="PF03924">
    <property type="entry name" value="CHASE"/>
    <property type="match status" value="1"/>
</dbReference>
<evidence type="ECO:0000256" key="7">
    <source>
        <dbReference type="ARBA" id="ARBA00022777"/>
    </source>
</evidence>
<dbReference type="SMART" id="SM00388">
    <property type="entry name" value="HisKA"/>
    <property type="match status" value="1"/>
</dbReference>
<keyword evidence="10" id="KW-0472">Membrane</keyword>
<evidence type="ECO:0000256" key="2">
    <source>
        <dbReference type="ARBA" id="ARBA00004236"/>
    </source>
</evidence>
<dbReference type="PROSITE" id="PS50839">
    <property type="entry name" value="CHASE"/>
    <property type="match status" value="1"/>
</dbReference>
<gene>
    <name evidence="14" type="ORF">Aau02nite_07480</name>
</gene>
<comment type="caution">
    <text evidence="14">The sequence shown here is derived from an EMBL/GenBank/DDBJ whole genome shotgun (WGS) entry which is preliminary data.</text>
</comment>
<reference evidence="14" key="1">
    <citation type="submission" date="2021-03" db="EMBL/GenBank/DDBJ databases">
        <title>Whole genome shotgun sequence of Actinoplanes auranticolor NBRC 12245.</title>
        <authorList>
            <person name="Komaki H."/>
            <person name="Tamura T."/>
        </authorList>
    </citation>
    <scope>NUCLEOTIDE SEQUENCE</scope>
    <source>
        <strain evidence="14">NBRC 12245</strain>
    </source>
</reference>
<evidence type="ECO:0000256" key="6">
    <source>
        <dbReference type="ARBA" id="ARBA00022692"/>
    </source>
</evidence>
<dbReference type="SUPFAM" id="SSF55874">
    <property type="entry name" value="ATPase domain of HSP90 chaperone/DNA topoisomerase II/histidine kinase"/>
    <property type="match status" value="1"/>
</dbReference>
<evidence type="ECO:0000256" key="11">
    <source>
        <dbReference type="ARBA" id="ARBA00039401"/>
    </source>
</evidence>
<dbReference type="FunFam" id="3.30.565.10:FF:000006">
    <property type="entry name" value="Sensor histidine kinase WalK"/>
    <property type="match status" value="1"/>
</dbReference>
<dbReference type="PANTHER" id="PTHR42878">
    <property type="entry name" value="TWO-COMPONENT HISTIDINE KINASE"/>
    <property type="match status" value="1"/>
</dbReference>
<evidence type="ECO:0000256" key="4">
    <source>
        <dbReference type="ARBA" id="ARBA00022553"/>
    </source>
</evidence>
<keyword evidence="4" id="KW-0597">Phosphoprotein</keyword>
<dbReference type="Gene3D" id="3.30.565.10">
    <property type="entry name" value="Histidine kinase-like ATPase, C-terminal domain"/>
    <property type="match status" value="1"/>
</dbReference>
<evidence type="ECO:0000256" key="8">
    <source>
        <dbReference type="ARBA" id="ARBA00022989"/>
    </source>
</evidence>
<keyword evidence="8" id="KW-1133">Transmembrane helix</keyword>
<dbReference type="SUPFAM" id="SSF47384">
    <property type="entry name" value="Homodimeric domain of signal transducing histidine kinase"/>
    <property type="match status" value="1"/>
</dbReference>
<dbReference type="PRINTS" id="PR00344">
    <property type="entry name" value="BCTRLSENSOR"/>
</dbReference>
<dbReference type="InterPro" id="IPR036890">
    <property type="entry name" value="HATPase_C_sf"/>
</dbReference>
<dbReference type="GO" id="GO:0000156">
    <property type="term" value="F:phosphorelay response regulator activity"/>
    <property type="evidence" value="ECO:0007669"/>
    <property type="project" value="TreeGrafter"/>
</dbReference>
<dbReference type="Gene3D" id="1.10.287.130">
    <property type="match status" value="1"/>
</dbReference>
<dbReference type="EC" id="2.7.13.3" evidence="3"/>
<dbReference type="SMART" id="SM01079">
    <property type="entry name" value="CHASE"/>
    <property type="match status" value="1"/>
</dbReference>
<keyword evidence="7" id="KW-0418">Kinase</keyword>
<dbReference type="Gene3D" id="3.30.450.350">
    <property type="entry name" value="CHASE domain"/>
    <property type="match status" value="1"/>
</dbReference>
<name>A0A919S6I8_9ACTN</name>
<dbReference type="SMART" id="SM00387">
    <property type="entry name" value="HATPase_c"/>
    <property type="match status" value="1"/>
</dbReference>
<comment type="subcellular location">
    <subcellularLocation>
        <location evidence="2">Cell membrane</location>
    </subcellularLocation>
</comment>
<proteinExistence type="predicted"/>
<feature type="domain" description="Histidine kinase" evidence="12">
    <location>
        <begin position="358"/>
        <end position="573"/>
    </location>
</feature>
<evidence type="ECO:0000256" key="5">
    <source>
        <dbReference type="ARBA" id="ARBA00022679"/>
    </source>
</evidence>
<dbReference type="PROSITE" id="PS50109">
    <property type="entry name" value="HIS_KIN"/>
    <property type="match status" value="1"/>
</dbReference>
<dbReference type="InterPro" id="IPR004358">
    <property type="entry name" value="Sig_transdc_His_kin-like_C"/>
</dbReference>
<sequence length="588" mass="62076">MVTLGMIGTVLAVGALRRAAEDRLDQALEQRTTMVARTLTAEMRRYSTSLLDFAAAVGAQGRLSRPEFEAITAATDRQRLPGATGIALVVPATGAEIPRVQAAWRRAGSPELRLQPAAGPASEHLFVVLSRAIDGPGTVAGRDLAAVPEAAAALGQAREGHQVAISAGYRLLQDATVPQEAQQQGFLLAAPVYSTSPSANDAGQFRGWMVMALRGGDFLHDAISRIAGEAVAVTLSDTSTGVATPVGQRLPTAEIDASRAARSEPIPVPQRTWRVTVAPTELVLAGTQLHLDVAAAVIGSLITALLAALTGTVVSSRDRALQRVDAATAALRDDIDRREAVEQQLRRREEELVGFAGVVAHDLRSPLARITGYADFLREEAAPRLDPEHRDFLERLYGGAQRMQSLIDDLLNYATAENQTLRRTEVDLNRLVADVIRDRVGGTGAQQSAIVVGPLPSVDGDPVLLRQVVDNLVGNALKYTPAGQQPCIEIAGTPQDAGGWCIEVADRGIGIPAAQRASVFDPFIRADGSQHYHGTGLGLAIVHRIIERHGGTVGVAENPGGGSRFWFTVPAVPPAADSTVTAERAGAA</sequence>
<dbReference type="GO" id="GO:0007234">
    <property type="term" value="P:osmosensory signaling via phosphorelay pathway"/>
    <property type="evidence" value="ECO:0007669"/>
    <property type="project" value="TreeGrafter"/>
</dbReference>
<evidence type="ECO:0000256" key="1">
    <source>
        <dbReference type="ARBA" id="ARBA00000085"/>
    </source>
</evidence>
<evidence type="ECO:0000259" key="13">
    <source>
        <dbReference type="PROSITE" id="PS50839"/>
    </source>
</evidence>
<dbReference type="InterPro" id="IPR050351">
    <property type="entry name" value="BphY/WalK/GraS-like"/>
</dbReference>
<keyword evidence="9" id="KW-0902">Two-component regulatory system</keyword>
<dbReference type="PANTHER" id="PTHR42878:SF15">
    <property type="entry name" value="BACTERIOPHYTOCHROME"/>
    <property type="match status" value="1"/>
</dbReference>
<dbReference type="InterPro" id="IPR036097">
    <property type="entry name" value="HisK_dim/P_sf"/>
</dbReference>
<dbReference type="InterPro" id="IPR003594">
    <property type="entry name" value="HATPase_dom"/>
</dbReference>
<keyword evidence="5" id="KW-0808">Transferase</keyword>
<evidence type="ECO:0000256" key="3">
    <source>
        <dbReference type="ARBA" id="ARBA00012438"/>
    </source>
</evidence>
<dbReference type="GO" id="GO:0000155">
    <property type="term" value="F:phosphorelay sensor kinase activity"/>
    <property type="evidence" value="ECO:0007669"/>
    <property type="project" value="InterPro"/>
</dbReference>
<keyword evidence="15" id="KW-1185">Reference proteome</keyword>
<protein>
    <recommendedName>
        <fullName evidence="11">Sensor-like histidine kinase SenX3</fullName>
        <ecNumber evidence="3">2.7.13.3</ecNumber>
    </recommendedName>
</protein>
<evidence type="ECO:0000313" key="14">
    <source>
        <dbReference type="EMBL" id="GIM63967.1"/>
    </source>
</evidence>
<dbReference type="Pfam" id="PF02518">
    <property type="entry name" value="HATPase_c"/>
    <property type="match status" value="1"/>
</dbReference>
<comment type="catalytic activity">
    <reaction evidence="1">
        <text>ATP + protein L-histidine = ADP + protein N-phospho-L-histidine.</text>
        <dbReference type="EC" id="2.7.13.3"/>
    </reaction>
</comment>
<evidence type="ECO:0000313" key="15">
    <source>
        <dbReference type="Proteomes" id="UP000681340"/>
    </source>
</evidence>
<feature type="domain" description="CHASE" evidence="13">
    <location>
        <begin position="127"/>
        <end position="276"/>
    </location>
</feature>
<evidence type="ECO:0000256" key="9">
    <source>
        <dbReference type="ARBA" id="ARBA00023012"/>
    </source>
</evidence>
<dbReference type="EMBL" id="BOQL01000006">
    <property type="protein sequence ID" value="GIM63967.1"/>
    <property type="molecule type" value="Genomic_DNA"/>
</dbReference>
<dbReference type="GO" id="GO:0030295">
    <property type="term" value="F:protein kinase activator activity"/>
    <property type="evidence" value="ECO:0007669"/>
    <property type="project" value="TreeGrafter"/>
</dbReference>
<evidence type="ECO:0000259" key="12">
    <source>
        <dbReference type="PROSITE" id="PS50109"/>
    </source>
</evidence>
<dbReference type="Proteomes" id="UP000681340">
    <property type="component" value="Unassembled WGS sequence"/>
</dbReference>
<dbReference type="GO" id="GO:0005886">
    <property type="term" value="C:plasma membrane"/>
    <property type="evidence" value="ECO:0007669"/>
    <property type="project" value="UniProtKB-SubCell"/>
</dbReference>
<dbReference type="InterPro" id="IPR042240">
    <property type="entry name" value="CHASE_sf"/>
</dbReference>
<dbReference type="InterPro" id="IPR003661">
    <property type="entry name" value="HisK_dim/P_dom"/>
</dbReference>
<dbReference type="AlphaFoldDB" id="A0A919S6I8"/>
<dbReference type="CDD" id="cd00082">
    <property type="entry name" value="HisKA"/>
    <property type="match status" value="1"/>
</dbReference>
<dbReference type="Pfam" id="PF00512">
    <property type="entry name" value="HisKA"/>
    <property type="match status" value="1"/>
</dbReference>